<evidence type="ECO:0000259" key="1">
    <source>
        <dbReference type="PROSITE" id="PS51186"/>
    </source>
</evidence>
<dbReference type="SUPFAM" id="SSF55729">
    <property type="entry name" value="Acyl-CoA N-acyltransferases (Nat)"/>
    <property type="match status" value="1"/>
</dbReference>
<dbReference type="AlphaFoldDB" id="A0AA42LH31"/>
<dbReference type="PANTHER" id="PTHR43415">
    <property type="entry name" value="SPERMIDINE N(1)-ACETYLTRANSFERASE"/>
    <property type="match status" value="1"/>
</dbReference>
<dbReference type="EC" id="2.3.1.202" evidence="2"/>
<dbReference type="EMBL" id="JAOCDH010000003">
    <property type="protein sequence ID" value="MDH0700744.1"/>
    <property type="molecule type" value="Genomic_DNA"/>
</dbReference>
<keyword evidence="2" id="KW-0808">Transferase</keyword>
<dbReference type="RefSeq" id="WP_279835962.1">
    <property type="nucleotide sequence ID" value="NZ_JAOCDH010000003.1"/>
</dbReference>
<name>A0AA42LH31_9GAMM</name>
<feature type="domain" description="N-acetyltransferase" evidence="1">
    <location>
        <begin position="1"/>
        <end position="160"/>
    </location>
</feature>
<dbReference type="Gene3D" id="3.40.630.30">
    <property type="match status" value="1"/>
</dbReference>
<dbReference type="PROSITE" id="PS51186">
    <property type="entry name" value="GNAT"/>
    <property type="match status" value="1"/>
</dbReference>
<sequence length="160" mass="18097">MIAADLASVLAWRNHPDVRRYMYTQHEIAEDEHRQWFERSVQDPDRHLLVFEAAGVAQGFVNFHRVAAGGVADWGFYLAPDAPRGTGQSLGRAALNYAFAEIGLHKVCGQALAYNERSIRFHRKLGFSQEGILRDQHFDGQCYHDVVCFGLIAAEWHAKS</sequence>
<dbReference type="InterPro" id="IPR000182">
    <property type="entry name" value="GNAT_dom"/>
</dbReference>
<accession>A0AA42LH31</accession>
<dbReference type="InterPro" id="IPR020036">
    <property type="entry name" value="PseH"/>
</dbReference>
<dbReference type="NCBIfam" id="TIGR03585">
    <property type="entry name" value="PseH"/>
    <property type="match status" value="1"/>
</dbReference>
<protein>
    <submittedName>
        <fullName evidence="2">UDP-4-amino-4, 6-dideoxy-N-acetyl-beta-L-altrosamine N-acetyltransferase</fullName>
        <ecNumber evidence="2">2.3.1.202</ecNumber>
    </submittedName>
</protein>
<evidence type="ECO:0000313" key="3">
    <source>
        <dbReference type="Proteomes" id="UP001161137"/>
    </source>
</evidence>
<dbReference type="Proteomes" id="UP001161137">
    <property type="component" value="Unassembled WGS sequence"/>
</dbReference>
<proteinExistence type="predicted"/>
<reference evidence="2" key="1">
    <citation type="submission" date="2022-09" db="EMBL/GenBank/DDBJ databases">
        <title>Intensive care unit water sources are persistently colonized with multi-drug resistant bacteria and are the site of extensive horizontal gene transfer of antibiotic resistance genes.</title>
        <authorList>
            <person name="Diorio-Toth L."/>
        </authorList>
    </citation>
    <scope>NUCLEOTIDE SEQUENCE</scope>
    <source>
        <strain evidence="2">GD03863</strain>
    </source>
</reference>
<organism evidence="2 3">
    <name type="scientific">Ectopseudomonas toyotomiensis</name>
    <dbReference type="NCBI Taxonomy" id="554344"/>
    <lineage>
        <taxon>Bacteria</taxon>
        <taxon>Pseudomonadati</taxon>
        <taxon>Pseudomonadota</taxon>
        <taxon>Gammaproteobacteria</taxon>
        <taxon>Pseudomonadales</taxon>
        <taxon>Pseudomonadaceae</taxon>
        <taxon>Ectopseudomonas</taxon>
    </lineage>
</organism>
<dbReference type="PANTHER" id="PTHR43415:SF3">
    <property type="entry name" value="GNAT-FAMILY ACETYLTRANSFERASE"/>
    <property type="match status" value="1"/>
</dbReference>
<dbReference type="GO" id="GO:0016747">
    <property type="term" value="F:acyltransferase activity, transferring groups other than amino-acyl groups"/>
    <property type="evidence" value="ECO:0007669"/>
    <property type="project" value="InterPro"/>
</dbReference>
<evidence type="ECO:0000313" key="2">
    <source>
        <dbReference type="EMBL" id="MDH0700744.1"/>
    </source>
</evidence>
<comment type="caution">
    <text evidence="2">The sequence shown here is derived from an EMBL/GenBank/DDBJ whole genome shotgun (WGS) entry which is preliminary data.</text>
</comment>
<dbReference type="Pfam" id="PF13302">
    <property type="entry name" value="Acetyltransf_3"/>
    <property type="match status" value="1"/>
</dbReference>
<dbReference type="InterPro" id="IPR016181">
    <property type="entry name" value="Acyl_CoA_acyltransferase"/>
</dbReference>
<gene>
    <name evidence="2" type="primary">pseH</name>
    <name evidence="2" type="ORF">N5D41_04485</name>
</gene>
<keyword evidence="2" id="KW-0012">Acyltransferase</keyword>